<feature type="compositionally biased region" description="Low complexity" evidence="1">
    <location>
        <begin position="178"/>
        <end position="213"/>
    </location>
</feature>
<keyword evidence="3" id="KW-1185">Reference proteome</keyword>
<proteinExistence type="predicted"/>
<accession>A0ABQ8YSQ7</accession>
<dbReference type="Proteomes" id="UP001150062">
    <property type="component" value="Unassembled WGS sequence"/>
</dbReference>
<evidence type="ECO:0000313" key="2">
    <source>
        <dbReference type="EMBL" id="KAJ6247555.1"/>
    </source>
</evidence>
<feature type="region of interest" description="Disordered" evidence="1">
    <location>
        <begin position="174"/>
        <end position="215"/>
    </location>
</feature>
<gene>
    <name evidence="2" type="ORF">M0813_18592</name>
</gene>
<evidence type="ECO:0000256" key="1">
    <source>
        <dbReference type="SAM" id="MobiDB-lite"/>
    </source>
</evidence>
<organism evidence="2 3">
    <name type="scientific">Anaeramoeba flamelloides</name>
    <dbReference type="NCBI Taxonomy" id="1746091"/>
    <lineage>
        <taxon>Eukaryota</taxon>
        <taxon>Metamonada</taxon>
        <taxon>Anaeramoebidae</taxon>
        <taxon>Anaeramoeba</taxon>
    </lineage>
</organism>
<comment type="caution">
    <text evidence="2">The sequence shown here is derived from an EMBL/GenBank/DDBJ whole genome shotgun (WGS) entry which is preliminary data.</text>
</comment>
<evidence type="ECO:0000313" key="3">
    <source>
        <dbReference type="Proteomes" id="UP001150062"/>
    </source>
</evidence>
<dbReference type="EMBL" id="JAOAOG010000126">
    <property type="protein sequence ID" value="KAJ6247555.1"/>
    <property type="molecule type" value="Genomic_DNA"/>
</dbReference>
<protein>
    <recommendedName>
        <fullName evidence="4">Nucleolar complex protein 2</fullName>
    </recommendedName>
</protein>
<reference evidence="2" key="1">
    <citation type="submission" date="2022-08" db="EMBL/GenBank/DDBJ databases">
        <title>Novel sulfate-reducing endosymbionts in the free-living metamonad Anaeramoeba.</title>
        <authorList>
            <person name="Jerlstrom-Hultqvist J."/>
            <person name="Cepicka I."/>
            <person name="Gallot-Lavallee L."/>
            <person name="Salas-Leiva D."/>
            <person name="Curtis B.A."/>
            <person name="Zahonova K."/>
            <person name="Pipaliya S."/>
            <person name="Dacks J."/>
            <person name="Roger A.J."/>
        </authorList>
    </citation>
    <scope>NUCLEOTIDE SEQUENCE</scope>
    <source>
        <strain evidence="2">Schooner1</strain>
    </source>
</reference>
<evidence type="ECO:0008006" key="4">
    <source>
        <dbReference type="Google" id="ProtNLM"/>
    </source>
</evidence>
<sequence>MFYLVEEEAAYRSALIFDKSYWELEKYILIYHYYLFLLESLNSSVIFTLISPKTKNIEIRIRALLLALRKKISNNRIFLKEKIFLGIASRSIKASTYYLFLFCCVMQWKETDISSFLDVNKNLIDKVNFLTKSKYYHVKNSTTIIWSKIIKNKSIRNSLVDELTKNPKRILQILDPKSNNNNSGNNNNNNNSSSSSNNNNNKNTNNANNNNNNNKEKKPLMGYFILILINKLTNICLKKINNNNSDIKTKILQIPINDLKFIILHYFKGLLKFCNWVVLNLKLQLPILDEIATTLEQMSNFFIKVRLQINNKKKNNNKNSNKDNKFQNKIRNNIVEMVISEANFVCVDKTIIKILFEILLQLNDSRIIAKEKFLLLIQNLLKDCHIFNEIKSNNNFFICCIKFFRINTNLSVIEKNWNLLYILIIYHQNAIDHLINTHILRSFVSLISTGSHINVASYGLKILYKLFNFNETKKMYNNATNDKIINKQQQCRYWQTQQSDIFDHLITNGNSFQFHDKFLNYFAQNSMFVNLNMLFQTYINRNKSRHKYNNSLILSNLARVYYIILSKNYCEIIRDKMKKKKQYIQGLNYFENLIFDTMPLKNKTSYHPWVSNYESDSNLKKNKSWSKKQKLVKKKFFSLKKKK</sequence>
<name>A0ABQ8YSQ7_9EUKA</name>